<keyword evidence="1" id="KW-1133">Transmembrane helix</keyword>
<evidence type="ECO:0008006" key="4">
    <source>
        <dbReference type="Google" id="ProtNLM"/>
    </source>
</evidence>
<evidence type="ECO:0000313" key="3">
    <source>
        <dbReference type="Proteomes" id="UP000608071"/>
    </source>
</evidence>
<accession>A0ABR8SWP0</accession>
<name>A0ABR8SWP0_9BACL</name>
<feature type="transmembrane region" description="Helical" evidence="1">
    <location>
        <begin position="143"/>
        <end position="162"/>
    </location>
</feature>
<gene>
    <name evidence="2" type="ORF">H9647_07620</name>
</gene>
<keyword evidence="1" id="KW-0812">Transmembrane</keyword>
<organism evidence="2 3">
    <name type="scientific">Paenibacillus gallinarum</name>
    <dbReference type="NCBI Taxonomy" id="2762232"/>
    <lineage>
        <taxon>Bacteria</taxon>
        <taxon>Bacillati</taxon>
        <taxon>Bacillota</taxon>
        <taxon>Bacilli</taxon>
        <taxon>Bacillales</taxon>
        <taxon>Paenibacillaceae</taxon>
        <taxon>Paenibacillus</taxon>
    </lineage>
</organism>
<reference evidence="2 3" key="1">
    <citation type="submission" date="2020-08" db="EMBL/GenBank/DDBJ databases">
        <title>A Genomic Blueprint of the Chicken Gut Microbiome.</title>
        <authorList>
            <person name="Gilroy R."/>
            <person name="Ravi A."/>
            <person name="Getino M."/>
            <person name="Pursley I."/>
            <person name="Horton D.L."/>
            <person name="Alikhan N.-F."/>
            <person name="Baker D."/>
            <person name="Gharbi K."/>
            <person name="Hall N."/>
            <person name="Watson M."/>
            <person name="Adriaenssens E.M."/>
            <person name="Foster-Nyarko E."/>
            <person name="Jarju S."/>
            <person name="Secka A."/>
            <person name="Antonio M."/>
            <person name="Oren A."/>
            <person name="Chaudhuri R."/>
            <person name="La Ragione R.M."/>
            <person name="Hildebrand F."/>
            <person name="Pallen M.J."/>
        </authorList>
    </citation>
    <scope>NUCLEOTIDE SEQUENCE [LARGE SCALE GENOMIC DNA]</scope>
    <source>
        <strain evidence="2 3">Sa2BVA9</strain>
    </source>
</reference>
<dbReference type="InterPro" id="IPR024563">
    <property type="entry name" value="YqhR"/>
</dbReference>
<dbReference type="Pfam" id="PF11085">
    <property type="entry name" value="YqhR"/>
    <property type="match status" value="1"/>
</dbReference>
<protein>
    <recommendedName>
        <fullName evidence="4">Membrane protein YqhR</fullName>
    </recommendedName>
</protein>
<proteinExistence type="predicted"/>
<feature type="transmembrane region" description="Helical" evidence="1">
    <location>
        <begin position="80"/>
        <end position="99"/>
    </location>
</feature>
<feature type="transmembrane region" description="Helical" evidence="1">
    <location>
        <begin position="111"/>
        <end position="131"/>
    </location>
</feature>
<dbReference type="EMBL" id="JACSQL010000002">
    <property type="protein sequence ID" value="MBD7967927.1"/>
    <property type="molecule type" value="Genomic_DNA"/>
</dbReference>
<comment type="caution">
    <text evidence="2">The sequence shown here is derived from an EMBL/GenBank/DDBJ whole genome shotgun (WGS) entry which is preliminary data.</text>
</comment>
<evidence type="ECO:0000313" key="2">
    <source>
        <dbReference type="EMBL" id="MBD7967927.1"/>
    </source>
</evidence>
<dbReference type="Proteomes" id="UP000608071">
    <property type="component" value="Unassembled WGS sequence"/>
</dbReference>
<feature type="transmembrane region" description="Helical" evidence="1">
    <location>
        <begin position="29"/>
        <end position="53"/>
    </location>
</feature>
<sequence>MNLHDDILIIRRRFGVNHQQKRIKRTNPLLFGLEIGFFAGLFWGGIQWVFYIFHFTVIPTGFIAEPFFKHSFIYSAPGQWLGWAFFIGFSILATLLYIFTLRKLRGPIPGLLYGIVWWFLIFIWPGPIFGMVKPITEVTWDTIYAEFCLFLLWGLFIGYSIAVEYTNERKREPEMV</sequence>
<evidence type="ECO:0000256" key="1">
    <source>
        <dbReference type="SAM" id="Phobius"/>
    </source>
</evidence>
<keyword evidence="1" id="KW-0472">Membrane</keyword>
<keyword evidence="3" id="KW-1185">Reference proteome</keyword>